<gene>
    <name evidence="1" type="ORF">NDU88_007420</name>
</gene>
<organism evidence="1 2">
    <name type="scientific">Pleurodeles waltl</name>
    <name type="common">Iberian ribbed newt</name>
    <dbReference type="NCBI Taxonomy" id="8319"/>
    <lineage>
        <taxon>Eukaryota</taxon>
        <taxon>Metazoa</taxon>
        <taxon>Chordata</taxon>
        <taxon>Craniata</taxon>
        <taxon>Vertebrata</taxon>
        <taxon>Euteleostomi</taxon>
        <taxon>Amphibia</taxon>
        <taxon>Batrachia</taxon>
        <taxon>Caudata</taxon>
        <taxon>Salamandroidea</taxon>
        <taxon>Salamandridae</taxon>
        <taxon>Pleurodelinae</taxon>
        <taxon>Pleurodeles</taxon>
    </lineage>
</organism>
<reference evidence="1" key="1">
    <citation type="journal article" date="2022" name="bioRxiv">
        <title>Sequencing and chromosome-scale assembly of the giantPleurodeles waltlgenome.</title>
        <authorList>
            <person name="Brown T."/>
            <person name="Elewa A."/>
            <person name="Iarovenko S."/>
            <person name="Subramanian E."/>
            <person name="Araus A.J."/>
            <person name="Petzold A."/>
            <person name="Susuki M."/>
            <person name="Suzuki K.-i.T."/>
            <person name="Hayashi T."/>
            <person name="Toyoda A."/>
            <person name="Oliveira C."/>
            <person name="Osipova E."/>
            <person name="Leigh N.D."/>
            <person name="Simon A."/>
            <person name="Yun M.H."/>
        </authorList>
    </citation>
    <scope>NUCLEOTIDE SEQUENCE</scope>
    <source>
        <strain evidence="1">20211129_DDA</strain>
        <tissue evidence="1">Liver</tissue>
    </source>
</reference>
<name>A0AAV7NUT0_PLEWA</name>
<dbReference type="AlphaFoldDB" id="A0AAV7NUT0"/>
<comment type="caution">
    <text evidence="1">The sequence shown here is derived from an EMBL/GenBank/DDBJ whole genome shotgun (WGS) entry which is preliminary data.</text>
</comment>
<proteinExistence type="predicted"/>
<protein>
    <submittedName>
        <fullName evidence="1">Uncharacterized protein</fullName>
    </submittedName>
</protein>
<evidence type="ECO:0000313" key="2">
    <source>
        <dbReference type="Proteomes" id="UP001066276"/>
    </source>
</evidence>
<evidence type="ECO:0000313" key="1">
    <source>
        <dbReference type="EMBL" id="KAJ1119234.1"/>
    </source>
</evidence>
<accession>A0AAV7NUT0</accession>
<dbReference type="EMBL" id="JANPWB010000012">
    <property type="protein sequence ID" value="KAJ1119234.1"/>
    <property type="molecule type" value="Genomic_DNA"/>
</dbReference>
<dbReference type="Proteomes" id="UP001066276">
    <property type="component" value="Chromosome 8"/>
</dbReference>
<keyword evidence="2" id="KW-1185">Reference proteome</keyword>
<sequence length="95" mass="9697">MNARAGLLHGALWVHLPNDAGTDASLYIRGPGARAGTLLGQPSTGTARRKNGVLASLAACASSPPTAPVTPGHMVDVQAVDHPRHAWKSTGSLLV</sequence>